<accession>A0ABU6RM05</accession>
<gene>
    <name evidence="2" type="ORF">PIB30_064438</name>
</gene>
<name>A0ABU6RM05_9FABA</name>
<feature type="compositionally biased region" description="Polar residues" evidence="1">
    <location>
        <begin position="57"/>
        <end position="76"/>
    </location>
</feature>
<dbReference type="EMBL" id="JASCZI010030836">
    <property type="protein sequence ID" value="MED6125010.1"/>
    <property type="molecule type" value="Genomic_DNA"/>
</dbReference>
<evidence type="ECO:0000313" key="2">
    <source>
        <dbReference type="EMBL" id="MED6125010.1"/>
    </source>
</evidence>
<dbReference type="Proteomes" id="UP001341840">
    <property type="component" value="Unassembled WGS sequence"/>
</dbReference>
<comment type="caution">
    <text evidence="2">The sequence shown here is derived from an EMBL/GenBank/DDBJ whole genome shotgun (WGS) entry which is preliminary data.</text>
</comment>
<sequence length="103" mass="11564">MDHTSVGNAITLRMTSNLSIRWRVNNYEKDDNVYTIDYVWEDEDLINKHLPEEPKDQSNLNNDEIGSSNTLDSSNVVPIAQADTANKSSLDVVETPVTTKTPL</sequence>
<reference evidence="2 3" key="1">
    <citation type="journal article" date="2023" name="Plants (Basel)">
        <title>Bridging the Gap: Combining Genomics and Transcriptomics Approaches to Understand Stylosanthes scabra, an Orphan Legume from the Brazilian Caatinga.</title>
        <authorList>
            <person name="Ferreira-Neto J.R.C."/>
            <person name="da Silva M.D."/>
            <person name="Binneck E."/>
            <person name="de Melo N.F."/>
            <person name="da Silva R.H."/>
            <person name="de Melo A.L.T.M."/>
            <person name="Pandolfi V."/>
            <person name="Bustamante F.O."/>
            <person name="Brasileiro-Vidal A.C."/>
            <person name="Benko-Iseppon A.M."/>
        </authorList>
    </citation>
    <scope>NUCLEOTIDE SEQUENCE [LARGE SCALE GENOMIC DNA]</scope>
    <source>
        <tissue evidence="2">Leaves</tissue>
    </source>
</reference>
<evidence type="ECO:0000256" key="1">
    <source>
        <dbReference type="SAM" id="MobiDB-lite"/>
    </source>
</evidence>
<feature type="region of interest" description="Disordered" evidence="1">
    <location>
        <begin position="50"/>
        <end position="103"/>
    </location>
</feature>
<evidence type="ECO:0000313" key="3">
    <source>
        <dbReference type="Proteomes" id="UP001341840"/>
    </source>
</evidence>
<proteinExistence type="predicted"/>
<organism evidence="2 3">
    <name type="scientific">Stylosanthes scabra</name>
    <dbReference type="NCBI Taxonomy" id="79078"/>
    <lineage>
        <taxon>Eukaryota</taxon>
        <taxon>Viridiplantae</taxon>
        <taxon>Streptophyta</taxon>
        <taxon>Embryophyta</taxon>
        <taxon>Tracheophyta</taxon>
        <taxon>Spermatophyta</taxon>
        <taxon>Magnoliopsida</taxon>
        <taxon>eudicotyledons</taxon>
        <taxon>Gunneridae</taxon>
        <taxon>Pentapetalae</taxon>
        <taxon>rosids</taxon>
        <taxon>fabids</taxon>
        <taxon>Fabales</taxon>
        <taxon>Fabaceae</taxon>
        <taxon>Papilionoideae</taxon>
        <taxon>50 kb inversion clade</taxon>
        <taxon>dalbergioids sensu lato</taxon>
        <taxon>Dalbergieae</taxon>
        <taxon>Pterocarpus clade</taxon>
        <taxon>Stylosanthes</taxon>
    </lineage>
</organism>
<keyword evidence="3" id="KW-1185">Reference proteome</keyword>
<protein>
    <submittedName>
        <fullName evidence="2">Uncharacterized protein</fullName>
    </submittedName>
</protein>